<dbReference type="CDD" id="cd00567">
    <property type="entry name" value="ACAD"/>
    <property type="match status" value="1"/>
</dbReference>
<protein>
    <submittedName>
        <fullName evidence="7">Probable Nitroalkane oxidase</fullName>
    </submittedName>
</protein>
<dbReference type="SUPFAM" id="SSF56645">
    <property type="entry name" value="Acyl-CoA dehydrogenase NM domain-like"/>
    <property type="match status" value="1"/>
</dbReference>
<dbReference type="InterPro" id="IPR036250">
    <property type="entry name" value="AcylCo_DH-like_C"/>
</dbReference>
<evidence type="ECO:0000313" key="8">
    <source>
        <dbReference type="Proteomes" id="UP000219369"/>
    </source>
</evidence>
<dbReference type="InterPro" id="IPR009100">
    <property type="entry name" value="AcylCoA_DH/oxidase_NM_dom_sf"/>
</dbReference>
<keyword evidence="4" id="KW-0274">FAD</keyword>
<comment type="similarity">
    <text evidence="2">Belongs to the acyl-CoA dehydrogenase family.</text>
</comment>
<evidence type="ECO:0000259" key="6">
    <source>
        <dbReference type="Pfam" id="PF02771"/>
    </source>
</evidence>
<dbReference type="Gene3D" id="1.20.140.10">
    <property type="entry name" value="Butyryl-CoA Dehydrogenase, subunit A, domain 3"/>
    <property type="match status" value="1"/>
</dbReference>
<dbReference type="InterPro" id="IPR009075">
    <property type="entry name" value="AcylCo_DH/oxidase_C"/>
</dbReference>
<evidence type="ECO:0000256" key="2">
    <source>
        <dbReference type="ARBA" id="ARBA00009347"/>
    </source>
</evidence>
<dbReference type="VEuPathDB" id="FungiDB:FOXG_08703"/>
<evidence type="ECO:0000256" key="1">
    <source>
        <dbReference type="ARBA" id="ARBA00001974"/>
    </source>
</evidence>
<dbReference type="VEuPathDB" id="FungiDB:HZS61_013072"/>
<dbReference type="InterPro" id="IPR046373">
    <property type="entry name" value="Acyl-CoA_Oxase/DH_mid-dom_sf"/>
</dbReference>
<reference evidence="8" key="1">
    <citation type="submission" date="2016-09" db="EMBL/GenBank/DDBJ databases">
        <authorList>
            <person name="Guldener U."/>
        </authorList>
    </citation>
    <scope>NUCLEOTIDE SEQUENCE [LARGE SCALE GENOMIC DNA]</scope>
    <source>
        <strain evidence="8">V64-1</strain>
    </source>
</reference>
<gene>
    <name evidence="7" type="ORF">FRV6_16758</name>
</gene>
<organism evidence="7 8">
    <name type="scientific">Fusarium oxysporum</name>
    <name type="common">Fusarium vascular wilt</name>
    <dbReference type="NCBI Taxonomy" id="5507"/>
    <lineage>
        <taxon>Eukaryota</taxon>
        <taxon>Fungi</taxon>
        <taxon>Dikarya</taxon>
        <taxon>Ascomycota</taxon>
        <taxon>Pezizomycotina</taxon>
        <taxon>Sordariomycetes</taxon>
        <taxon>Hypocreomycetidae</taxon>
        <taxon>Hypocreales</taxon>
        <taxon>Nectriaceae</taxon>
        <taxon>Fusarium</taxon>
        <taxon>Fusarium oxysporum species complex</taxon>
    </lineage>
</organism>
<evidence type="ECO:0000256" key="3">
    <source>
        <dbReference type="ARBA" id="ARBA00022630"/>
    </source>
</evidence>
<dbReference type="Gene3D" id="1.10.540.10">
    <property type="entry name" value="Acyl-CoA dehydrogenase/oxidase, N-terminal domain"/>
    <property type="match status" value="1"/>
</dbReference>
<dbReference type="VEuPathDB" id="FungiDB:FOC4_g10012108"/>
<dbReference type="InterPro" id="IPR013786">
    <property type="entry name" value="AcylCoA_DH/ox_N"/>
</dbReference>
<dbReference type="GO" id="GO:0003995">
    <property type="term" value="F:acyl-CoA dehydrogenase activity"/>
    <property type="evidence" value="ECO:0007669"/>
    <property type="project" value="TreeGrafter"/>
</dbReference>
<sequence length="433" mass="46676">MIDFILSEAQRQVQLRARQFAKECLSGAADIYNKLPDQSSRFQSTRPTYRSGWAYGLLKAQIPAPIGGTGTNAIDLAVLVEEIFAADPATSITILGSGLGLLPVIIAGSPGQHERLLKPFLAEDGDLLASFVHSEPGGTANWLEKGAKGLQTTATKDGDSWIIHGEKIPKLWTTNSGGWDGKGADLQCVVCRLAERPGAPQDPSVDPKSLICILVVTKNELSNNAPGSYEVLADPELAGFLASSGPHSRFTQFRVPGKNLLAPPGQGVDVVEKTFGCSAAVVGAMAVGIMRQTFEAVLDFAKSNDRGGSVPLIQRQSVADILINIKMKTEASRYLVWKALHAWEAGPGDFKQRLEFALEAKIFCSDNAVENVVDAMKAVGIRSYAKDMPFSRLLNDAMCLPLFDGGNIGVRRRQLEQIFAAKDYKPWAGTYTD</sequence>
<name>A0A2H3U6W1_FUSOX</name>
<dbReference type="SUPFAM" id="SSF47203">
    <property type="entry name" value="Acyl-CoA dehydrogenase C-terminal domain-like"/>
    <property type="match status" value="1"/>
</dbReference>
<feature type="domain" description="Acyl-CoA dehydrogenase/oxidase C-terminal" evidence="5">
    <location>
        <begin position="265"/>
        <end position="412"/>
    </location>
</feature>
<dbReference type="GO" id="GO:0046359">
    <property type="term" value="P:butyrate catabolic process"/>
    <property type="evidence" value="ECO:0007669"/>
    <property type="project" value="TreeGrafter"/>
</dbReference>
<dbReference type="GO" id="GO:0033539">
    <property type="term" value="P:fatty acid beta-oxidation using acyl-CoA dehydrogenase"/>
    <property type="evidence" value="ECO:0007669"/>
    <property type="project" value="TreeGrafter"/>
</dbReference>
<dbReference type="Gene3D" id="2.40.110.10">
    <property type="entry name" value="Butyryl-CoA Dehydrogenase, subunit A, domain 2"/>
    <property type="match status" value="1"/>
</dbReference>
<dbReference type="GO" id="GO:0050660">
    <property type="term" value="F:flavin adenine dinucleotide binding"/>
    <property type="evidence" value="ECO:0007669"/>
    <property type="project" value="InterPro"/>
</dbReference>
<dbReference type="PANTHER" id="PTHR43884:SF12">
    <property type="entry name" value="ISOVALERYL-COA DEHYDROGENASE, MITOCHONDRIAL-RELATED"/>
    <property type="match status" value="1"/>
</dbReference>
<evidence type="ECO:0000313" key="7">
    <source>
        <dbReference type="EMBL" id="SCO92630.1"/>
    </source>
</evidence>
<evidence type="ECO:0000259" key="5">
    <source>
        <dbReference type="Pfam" id="PF00441"/>
    </source>
</evidence>
<proteinExistence type="inferred from homology"/>
<dbReference type="AlphaFoldDB" id="A0A2H3U6W1"/>
<dbReference type="EMBL" id="FMJY01000012">
    <property type="protein sequence ID" value="SCO92630.1"/>
    <property type="molecule type" value="Genomic_DNA"/>
</dbReference>
<dbReference type="VEuPathDB" id="FungiDB:FOIG_12289"/>
<comment type="cofactor">
    <cofactor evidence="1">
        <name>FAD</name>
        <dbReference type="ChEBI" id="CHEBI:57692"/>
    </cofactor>
</comment>
<dbReference type="Pfam" id="PF02771">
    <property type="entry name" value="Acyl-CoA_dh_N"/>
    <property type="match status" value="1"/>
</dbReference>
<dbReference type="Proteomes" id="UP000219369">
    <property type="component" value="Unassembled WGS sequence"/>
</dbReference>
<evidence type="ECO:0000256" key="4">
    <source>
        <dbReference type="ARBA" id="ARBA00022827"/>
    </source>
</evidence>
<keyword evidence="3" id="KW-0285">Flavoprotein</keyword>
<dbReference type="VEuPathDB" id="FungiDB:FOC1_g10009155"/>
<dbReference type="InterPro" id="IPR037069">
    <property type="entry name" value="AcylCoA_DH/ox_N_sf"/>
</dbReference>
<feature type="domain" description="Acyl-CoA dehydrogenase/oxidase N-terminal" evidence="6">
    <location>
        <begin position="7"/>
        <end position="122"/>
    </location>
</feature>
<dbReference type="VEuPathDB" id="FungiDB:FOMG_12667"/>
<dbReference type="PANTHER" id="PTHR43884">
    <property type="entry name" value="ACYL-COA DEHYDROGENASE"/>
    <property type="match status" value="1"/>
</dbReference>
<dbReference type="Pfam" id="PF00441">
    <property type="entry name" value="Acyl-CoA_dh_1"/>
    <property type="match status" value="1"/>
</dbReference>
<dbReference type="VEuPathDB" id="FungiDB:FOZG_06512"/>
<accession>A0A2H3U6W1</accession>
<dbReference type="OrthoDB" id="10016597at2759"/>